<protein>
    <recommendedName>
        <fullName evidence="2">UPF0102 protein SAMN02745673_03531</fullName>
    </recommendedName>
</protein>
<dbReference type="CDD" id="cd20736">
    <property type="entry name" value="PoNe_Nuclease"/>
    <property type="match status" value="1"/>
</dbReference>
<keyword evidence="3" id="KW-0255">Endonuclease</keyword>
<dbReference type="Proteomes" id="UP000190637">
    <property type="component" value="Unassembled WGS sequence"/>
</dbReference>
<dbReference type="Gene3D" id="3.40.1350.10">
    <property type="match status" value="1"/>
</dbReference>
<dbReference type="NCBIfam" id="NF009154">
    <property type="entry name" value="PRK12497.3-3"/>
    <property type="match status" value="1"/>
</dbReference>
<comment type="similarity">
    <text evidence="1 2">Belongs to the UPF0102 family.</text>
</comment>
<dbReference type="NCBIfam" id="TIGR00252">
    <property type="entry name" value="YraN family protein"/>
    <property type="match status" value="1"/>
</dbReference>
<evidence type="ECO:0000256" key="1">
    <source>
        <dbReference type="ARBA" id="ARBA00006738"/>
    </source>
</evidence>
<dbReference type="HAMAP" id="MF_00048">
    <property type="entry name" value="UPF0102"/>
    <property type="match status" value="1"/>
</dbReference>
<evidence type="ECO:0000313" key="4">
    <source>
        <dbReference type="Proteomes" id="UP000190637"/>
    </source>
</evidence>
<dbReference type="InterPro" id="IPR003509">
    <property type="entry name" value="UPF0102_YraN-like"/>
</dbReference>
<keyword evidence="3" id="KW-0540">Nuclease</keyword>
<dbReference type="RefSeq" id="WP_078762781.1">
    <property type="nucleotide sequence ID" value="NZ_FUWS01000009.1"/>
</dbReference>
<dbReference type="PANTHER" id="PTHR34039">
    <property type="entry name" value="UPF0102 PROTEIN YRAN"/>
    <property type="match status" value="1"/>
</dbReference>
<dbReference type="GO" id="GO:0003676">
    <property type="term" value="F:nucleic acid binding"/>
    <property type="evidence" value="ECO:0007669"/>
    <property type="project" value="InterPro"/>
</dbReference>
<evidence type="ECO:0000313" key="3">
    <source>
        <dbReference type="EMBL" id="SKA27213.1"/>
    </source>
</evidence>
<dbReference type="GO" id="GO:0004519">
    <property type="term" value="F:endonuclease activity"/>
    <property type="evidence" value="ECO:0007669"/>
    <property type="project" value="UniProtKB-KW"/>
</dbReference>
<sequence>MARGPIHTAQELGRRGEELAAAHLRRCGMRILARNWRCPDGELDIVARRGRTLVVVEVKTRSDARFGTPLEAVDSRKRLRLRLLARRWADEHGGTAIGTVRTRVDVVSVLAGSGGRWFLKHHRGVA</sequence>
<dbReference type="STRING" id="1122192.SAMN02745673_03531"/>
<dbReference type="OrthoDB" id="9794876at2"/>
<dbReference type="EMBL" id="FUWS01000009">
    <property type="protein sequence ID" value="SKA27213.1"/>
    <property type="molecule type" value="Genomic_DNA"/>
</dbReference>
<name>A0A1T4SGD0_9ACTN</name>
<keyword evidence="3" id="KW-0378">Hydrolase</keyword>
<dbReference type="AlphaFoldDB" id="A0A1T4SGD0"/>
<dbReference type="NCBIfam" id="NF009150">
    <property type="entry name" value="PRK12497.1-3"/>
    <property type="match status" value="1"/>
</dbReference>
<gene>
    <name evidence="3" type="ORF">SAMN02745673_03531</name>
</gene>
<dbReference type="SUPFAM" id="SSF52980">
    <property type="entry name" value="Restriction endonuclease-like"/>
    <property type="match status" value="1"/>
</dbReference>
<dbReference type="InterPro" id="IPR011335">
    <property type="entry name" value="Restrct_endonuc-II-like"/>
</dbReference>
<reference evidence="3 4" key="1">
    <citation type="submission" date="2017-02" db="EMBL/GenBank/DDBJ databases">
        <authorList>
            <person name="Peterson S.W."/>
        </authorList>
    </citation>
    <scope>NUCLEOTIDE SEQUENCE [LARGE SCALE GENOMIC DNA]</scope>
    <source>
        <strain evidence="3 4">DSM 45154</strain>
    </source>
</reference>
<dbReference type="Pfam" id="PF02021">
    <property type="entry name" value="UPF0102"/>
    <property type="match status" value="1"/>
</dbReference>
<accession>A0A1T4SGD0</accession>
<organism evidence="3 4">
    <name type="scientific">Marinactinospora thermotolerans DSM 45154</name>
    <dbReference type="NCBI Taxonomy" id="1122192"/>
    <lineage>
        <taxon>Bacteria</taxon>
        <taxon>Bacillati</taxon>
        <taxon>Actinomycetota</taxon>
        <taxon>Actinomycetes</taxon>
        <taxon>Streptosporangiales</taxon>
        <taxon>Nocardiopsidaceae</taxon>
        <taxon>Marinactinospora</taxon>
    </lineage>
</organism>
<proteinExistence type="inferred from homology"/>
<dbReference type="PANTHER" id="PTHR34039:SF1">
    <property type="entry name" value="UPF0102 PROTEIN YRAN"/>
    <property type="match status" value="1"/>
</dbReference>
<keyword evidence="4" id="KW-1185">Reference proteome</keyword>
<dbReference type="InterPro" id="IPR011856">
    <property type="entry name" value="tRNA_endonuc-like_dom_sf"/>
</dbReference>
<evidence type="ECO:0000256" key="2">
    <source>
        <dbReference type="HAMAP-Rule" id="MF_00048"/>
    </source>
</evidence>